<gene>
    <name evidence="8" type="ORF">LARSCL_LOCUS20786</name>
</gene>
<dbReference type="GO" id="GO:0008270">
    <property type="term" value="F:zinc ion binding"/>
    <property type="evidence" value="ECO:0007669"/>
    <property type="project" value="UniProtKB-KW"/>
</dbReference>
<evidence type="ECO:0000313" key="9">
    <source>
        <dbReference type="Proteomes" id="UP001497382"/>
    </source>
</evidence>
<dbReference type="PANTHER" id="PTHR24379:SF121">
    <property type="entry name" value="C2H2-TYPE DOMAIN-CONTAINING PROTEIN"/>
    <property type="match status" value="1"/>
</dbReference>
<keyword evidence="3 5" id="KW-0863">Zinc-finger</keyword>
<dbReference type="SUPFAM" id="SSF57667">
    <property type="entry name" value="beta-beta-alpha zinc fingers"/>
    <property type="match status" value="2"/>
</dbReference>
<keyword evidence="1" id="KW-0479">Metal-binding</keyword>
<evidence type="ECO:0000256" key="4">
    <source>
        <dbReference type="ARBA" id="ARBA00022833"/>
    </source>
</evidence>
<dbReference type="SMART" id="SM00355">
    <property type="entry name" value="ZnF_C2H2"/>
    <property type="match status" value="4"/>
</dbReference>
<evidence type="ECO:0000256" key="1">
    <source>
        <dbReference type="ARBA" id="ARBA00022723"/>
    </source>
</evidence>
<organism evidence="8 9">
    <name type="scientific">Larinioides sclopetarius</name>
    <dbReference type="NCBI Taxonomy" id="280406"/>
    <lineage>
        <taxon>Eukaryota</taxon>
        <taxon>Metazoa</taxon>
        <taxon>Ecdysozoa</taxon>
        <taxon>Arthropoda</taxon>
        <taxon>Chelicerata</taxon>
        <taxon>Arachnida</taxon>
        <taxon>Araneae</taxon>
        <taxon>Araneomorphae</taxon>
        <taxon>Entelegynae</taxon>
        <taxon>Araneoidea</taxon>
        <taxon>Araneidae</taxon>
        <taxon>Larinioides</taxon>
    </lineage>
</organism>
<protein>
    <recommendedName>
        <fullName evidence="7">C2H2-type domain-containing protein</fullName>
    </recommendedName>
</protein>
<dbReference type="InterPro" id="IPR036236">
    <property type="entry name" value="Znf_C2H2_sf"/>
</dbReference>
<proteinExistence type="predicted"/>
<keyword evidence="9" id="KW-1185">Reference proteome</keyword>
<evidence type="ECO:0000256" key="6">
    <source>
        <dbReference type="SAM" id="MobiDB-lite"/>
    </source>
</evidence>
<dbReference type="Gene3D" id="3.30.160.60">
    <property type="entry name" value="Classic Zinc Finger"/>
    <property type="match status" value="2"/>
</dbReference>
<name>A0AAV2BQU7_9ARAC</name>
<keyword evidence="4" id="KW-0862">Zinc</keyword>
<evidence type="ECO:0000259" key="7">
    <source>
        <dbReference type="PROSITE" id="PS50157"/>
    </source>
</evidence>
<keyword evidence="2" id="KW-0677">Repeat</keyword>
<comment type="caution">
    <text evidence="8">The sequence shown here is derived from an EMBL/GenBank/DDBJ whole genome shotgun (WGS) entry which is preliminary data.</text>
</comment>
<feature type="domain" description="C2H2-type" evidence="7">
    <location>
        <begin position="313"/>
        <end position="340"/>
    </location>
</feature>
<feature type="compositionally biased region" description="Polar residues" evidence="6">
    <location>
        <begin position="144"/>
        <end position="153"/>
    </location>
</feature>
<evidence type="ECO:0000256" key="5">
    <source>
        <dbReference type="PROSITE-ProRule" id="PRU00042"/>
    </source>
</evidence>
<feature type="region of interest" description="Disordered" evidence="6">
    <location>
        <begin position="139"/>
        <end position="169"/>
    </location>
</feature>
<sequence>MSLIRAITRIYPLNAVPEGLSKLLSPKEFGNPSKVQTNRFTDPRNGLQYVVETALLVEKLEHSDNIDERISLECEKFPGLVFAPENSLLLSPENGRDVGGNYAALSVPKSIHWDEVFNGVDKNGSVDCSEPENALLLSSDESTEVNSNASPTSGRIREDNGFRPSNEESEKCPSLKIRLNLKKIQKDCADRHALKKAKGKLLQPLFRYFIENECLICGFVASKASRHSLIKHLSSHVDGTSYKCGCGSLFSSAKLFYLHAIKHAKSKPYGCDTCKKMYHRKHSVTVHQLKDHSVSSISHRSDSSLKQKFMSVFICTVCNIRLQSVNSVVDHKNTHAGEENYQCLFCGAHVWEGEGFLAFFVPTINDWFGTRQFQPRVTFYIQR</sequence>
<dbReference type="AlphaFoldDB" id="A0AAV2BQU7"/>
<feature type="compositionally biased region" description="Basic and acidic residues" evidence="6">
    <location>
        <begin position="155"/>
        <end position="169"/>
    </location>
</feature>
<dbReference type="Proteomes" id="UP001497382">
    <property type="component" value="Unassembled WGS sequence"/>
</dbReference>
<evidence type="ECO:0000313" key="8">
    <source>
        <dbReference type="EMBL" id="CAL1298295.1"/>
    </source>
</evidence>
<dbReference type="PROSITE" id="PS50157">
    <property type="entry name" value="ZINC_FINGER_C2H2_2"/>
    <property type="match status" value="1"/>
</dbReference>
<evidence type="ECO:0000256" key="2">
    <source>
        <dbReference type="ARBA" id="ARBA00022737"/>
    </source>
</evidence>
<dbReference type="InterPro" id="IPR013087">
    <property type="entry name" value="Znf_C2H2_type"/>
</dbReference>
<dbReference type="EMBL" id="CAXIEN010000458">
    <property type="protein sequence ID" value="CAL1298295.1"/>
    <property type="molecule type" value="Genomic_DNA"/>
</dbReference>
<reference evidence="8 9" key="1">
    <citation type="submission" date="2024-04" db="EMBL/GenBank/DDBJ databases">
        <authorList>
            <person name="Rising A."/>
            <person name="Reimegard J."/>
            <person name="Sonavane S."/>
            <person name="Akerstrom W."/>
            <person name="Nylinder S."/>
            <person name="Hedman E."/>
            <person name="Kallberg Y."/>
        </authorList>
    </citation>
    <scope>NUCLEOTIDE SEQUENCE [LARGE SCALE GENOMIC DNA]</scope>
</reference>
<evidence type="ECO:0000256" key="3">
    <source>
        <dbReference type="ARBA" id="ARBA00022771"/>
    </source>
</evidence>
<dbReference type="PANTHER" id="PTHR24379">
    <property type="entry name" value="KRAB AND ZINC FINGER DOMAIN-CONTAINING"/>
    <property type="match status" value="1"/>
</dbReference>
<accession>A0AAV2BQU7</accession>
<dbReference type="PROSITE" id="PS00028">
    <property type="entry name" value="ZINC_FINGER_C2H2_1"/>
    <property type="match status" value="2"/>
</dbReference>